<evidence type="ECO:0000313" key="3">
    <source>
        <dbReference type="Proteomes" id="UP000050525"/>
    </source>
</evidence>
<name>A0A151NCJ6_ALLMI</name>
<feature type="compositionally biased region" description="Low complexity" evidence="1">
    <location>
        <begin position="26"/>
        <end position="38"/>
    </location>
</feature>
<feature type="region of interest" description="Disordered" evidence="1">
    <location>
        <begin position="1"/>
        <end position="39"/>
    </location>
</feature>
<dbReference type="Proteomes" id="UP000050525">
    <property type="component" value="Unassembled WGS sequence"/>
</dbReference>
<keyword evidence="3" id="KW-1185">Reference proteome</keyword>
<evidence type="ECO:0000313" key="2">
    <source>
        <dbReference type="EMBL" id="KYO34527.1"/>
    </source>
</evidence>
<accession>A0A151NCJ6</accession>
<protein>
    <submittedName>
        <fullName evidence="2">Uncharacterized protein</fullName>
    </submittedName>
</protein>
<dbReference type="EMBL" id="AKHW03003404">
    <property type="protein sequence ID" value="KYO34527.1"/>
    <property type="molecule type" value="Genomic_DNA"/>
</dbReference>
<organism evidence="2 3">
    <name type="scientific">Alligator mississippiensis</name>
    <name type="common">American alligator</name>
    <dbReference type="NCBI Taxonomy" id="8496"/>
    <lineage>
        <taxon>Eukaryota</taxon>
        <taxon>Metazoa</taxon>
        <taxon>Chordata</taxon>
        <taxon>Craniata</taxon>
        <taxon>Vertebrata</taxon>
        <taxon>Euteleostomi</taxon>
        <taxon>Archelosauria</taxon>
        <taxon>Archosauria</taxon>
        <taxon>Crocodylia</taxon>
        <taxon>Alligatoridae</taxon>
        <taxon>Alligatorinae</taxon>
        <taxon>Alligator</taxon>
    </lineage>
</organism>
<evidence type="ECO:0000256" key="1">
    <source>
        <dbReference type="SAM" id="MobiDB-lite"/>
    </source>
</evidence>
<gene>
    <name evidence="2" type="ORF">Y1Q_0011956</name>
</gene>
<proteinExistence type="predicted"/>
<reference evidence="2 3" key="1">
    <citation type="journal article" date="2012" name="Genome Biol.">
        <title>Sequencing three crocodilian genomes to illuminate the evolution of archosaurs and amniotes.</title>
        <authorList>
            <person name="St John J.A."/>
            <person name="Braun E.L."/>
            <person name="Isberg S.R."/>
            <person name="Miles L.G."/>
            <person name="Chong A.Y."/>
            <person name="Gongora J."/>
            <person name="Dalzell P."/>
            <person name="Moran C."/>
            <person name="Bed'hom B."/>
            <person name="Abzhanov A."/>
            <person name="Burgess S.C."/>
            <person name="Cooksey A.M."/>
            <person name="Castoe T.A."/>
            <person name="Crawford N.G."/>
            <person name="Densmore L.D."/>
            <person name="Drew J.C."/>
            <person name="Edwards S.V."/>
            <person name="Faircloth B.C."/>
            <person name="Fujita M.K."/>
            <person name="Greenwold M.J."/>
            <person name="Hoffmann F.G."/>
            <person name="Howard J.M."/>
            <person name="Iguchi T."/>
            <person name="Janes D.E."/>
            <person name="Khan S.Y."/>
            <person name="Kohno S."/>
            <person name="de Koning A.J."/>
            <person name="Lance S.L."/>
            <person name="McCarthy F.M."/>
            <person name="McCormack J.E."/>
            <person name="Merchant M.E."/>
            <person name="Peterson D.G."/>
            <person name="Pollock D.D."/>
            <person name="Pourmand N."/>
            <person name="Raney B.J."/>
            <person name="Roessler K.A."/>
            <person name="Sanford J.R."/>
            <person name="Sawyer R.H."/>
            <person name="Schmidt C.J."/>
            <person name="Triplett E.W."/>
            <person name="Tuberville T.D."/>
            <person name="Venegas-Anaya M."/>
            <person name="Howard J.T."/>
            <person name="Jarvis E.D."/>
            <person name="Guillette L.J.Jr."/>
            <person name="Glenn T.C."/>
            <person name="Green R.E."/>
            <person name="Ray D.A."/>
        </authorList>
    </citation>
    <scope>NUCLEOTIDE SEQUENCE [LARGE SCALE GENOMIC DNA]</scope>
    <source>
        <strain evidence="2">KSC_2009_1</strain>
    </source>
</reference>
<dbReference type="AlphaFoldDB" id="A0A151NCJ6"/>
<feature type="compositionally biased region" description="Polar residues" evidence="1">
    <location>
        <begin position="1"/>
        <end position="10"/>
    </location>
</feature>
<sequence length="79" mass="8582">MVLNHVISSTPPHPNTHRCASTSWERGSPGSSGSSRSSAQPFFPASLGIRVGTGTTRGLVEQAHNCFCCFSRGRIRWEH</sequence>
<comment type="caution">
    <text evidence="2">The sequence shown here is derived from an EMBL/GenBank/DDBJ whole genome shotgun (WGS) entry which is preliminary data.</text>
</comment>